<keyword evidence="2" id="KW-1185">Reference proteome</keyword>
<protein>
    <submittedName>
        <fullName evidence="1">Uncharacterized protein</fullName>
    </submittedName>
</protein>
<dbReference type="AlphaFoldDB" id="A0A284S8F7"/>
<organism evidence="1 2">
    <name type="scientific">Armillaria ostoyae</name>
    <name type="common">Armillaria root rot fungus</name>
    <dbReference type="NCBI Taxonomy" id="47428"/>
    <lineage>
        <taxon>Eukaryota</taxon>
        <taxon>Fungi</taxon>
        <taxon>Dikarya</taxon>
        <taxon>Basidiomycota</taxon>
        <taxon>Agaricomycotina</taxon>
        <taxon>Agaricomycetes</taxon>
        <taxon>Agaricomycetidae</taxon>
        <taxon>Agaricales</taxon>
        <taxon>Marasmiineae</taxon>
        <taxon>Physalacriaceae</taxon>
        <taxon>Armillaria</taxon>
    </lineage>
</organism>
<reference evidence="2" key="1">
    <citation type="journal article" date="2017" name="Nat. Ecol. Evol.">
        <title>Genome expansion and lineage-specific genetic innovations in the forest pathogenic fungi Armillaria.</title>
        <authorList>
            <person name="Sipos G."/>
            <person name="Prasanna A.N."/>
            <person name="Walter M.C."/>
            <person name="O'Connor E."/>
            <person name="Balint B."/>
            <person name="Krizsan K."/>
            <person name="Kiss B."/>
            <person name="Hess J."/>
            <person name="Varga T."/>
            <person name="Slot J."/>
            <person name="Riley R."/>
            <person name="Boka B."/>
            <person name="Rigling D."/>
            <person name="Barry K."/>
            <person name="Lee J."/>
            <person name="Mihaltcheva S."/>
            <person name="LaButti K."/>
            <person name="Lipzen A."/>
            <person name="Waldron R."/>
            <person name="Moloney N.M."/>
            <person name="Sperisen C."/>
            <person name="Kredics L."/>
            <person name="Vagvoelgyi C."/>
            <person name="Patrignani A."/>
            <person name="Fitzpatrick D."/>
            <person name="Nagy I."/>
            <person name="Doyle S."/>
            <person name="Anderson J.B."/>
            <person name="Grigoriev I.V."/>
            <person name="Gueldener U."/>
            <person name="Muensterkoetter M."/>
            <person name="Nagy L.G."/>
        </authorList>
    </citation>
    <scope>NUCLEOTIDE SEQUENCE [LARGE SCALE GENOMIC DNA]</scope>
    <source>
        <strain evidence="2">C18/9</strain>
    </source>
</reference>
<proteinExistence type="predicted"/>
<name>A0A284S8F7_ARMOS</name>
<sequence>MANPHLTIQPDVLISVANPEVAGQAQYTLADSVKATGIKSEFWFVTAGAPPSLLKHKDDFATYVLQHDSILVLAIVYQMQILNRQPSQETLQRLATKCSYAPALLINPELQDICPLKEVERRLAQKYGMTSSQGIDSVAVLQEARRHRKLPWRRFHSILLAFLRKVSKSVSNGDDLSVPLESPTLVRSAPYPVDASRFWAVLIGIDAYESNPLHGCVSDALSMKKFIIDIGTPEHHIHYLLGSRKPYPDDPLTPSRANIVNMLHSLIDNPEIE</sequence>
<evidence type="ECO:0000313" key="1">
    <source>
        <dbReference type="EMBL" id="SJL17250.1"/>
    </source>
</evidence>
<gene>
    <name evidence="1" type="ORF">ARMOST_20796</name>
</gene>
<dbReference type="OrthoDB" id="10421323at2759"/>
<accession>A0A284S8F7</accession>
<evidence type="ECO:0000313" key="2">
    <source>
        <dbReference type="Proteomes" id="UP000219338"/>
    </source>
</evidence>
<dbReference type="Proteomes" id="UP000219338">
    <property type="component" value="Unassembled WGS sequence"/>
</dbReference>
<dbReference type="Gene3D" id="3.40.50.12660">
    <property type="match status" value="1"/>
</dbReference>
<dbReference type="EMBL" id="FUEG01000042">
    <property type="protein sequence ID" value="SJL17250.1"/>
    <property type="molecule type" value="Genomic_DNA"/>
</dbReference>